<sequence length="463" mass="54588">MRNYVFIVRPWNLSFFLSLEGLILQKEGHANIIWLTMQRKVINSLMKKGKNVHYLPEKLSMYKDDNLESSKVTKSFDIWMNKHYNFGINLLFDCERFRPSQEQSNQFIKSHICTLNKLIPEKSVLVSLTCDHFVYFVSAYLNKMKDGHNFFVQPIGFPLNAQLIMESPWDVVNFRKEALPDCKLIEYIDSLQLAPEKSIHYMKKSKLPSLWESLAIKFKELKDASNIPNNIYTYLEKKRTNILPERILLKKIIPYNCRFINDEDLTKSKRSYNLFYYPLQFEPEMSILAYSPWYKDQLEIIRLISQSMNAEDILLLKENPKMQGIRKMDFYKEIDKFPNVKWAHPKLNSRLIIRNSDKVISITGTATIEAACLGINSMIFGYPPFRTLLKERPISEQKISNFKKILYNFYDAEDILDHLKSKWPQFSKGVLFANYIPQRQGNENTLMAPNNLAIQFYNEVILQ</sequence>
<dbReference type="Pfam" id="PF05159">
    <property type="entry name" value="Capsule_synth"/>
    <property type="match status" value="1"/>
</dbReference>
<evidence type="ECO:0000313" key="2">
    <source>
        <dbReference type="Proteomes" id="UP001403385"/>
    </source>
</evidence>
<proteinExistence type="predicted"/>
<evidence type="ECO:0000313" key="1">
    <source>
        <dbReference type="EMBL" id="MEN7551138.1"/>
    </source>
</evidence>
<dbReference type="RefSeq" id="WP_346823920.1">
    <property type="nucleotide sequence ID" value="NZ_JBDKWZ010000020.1"/>
</dbReference>
<name>A0AAW9SB47_9BACT</name>
<organism evidence="1 2">
    <name type="scientific">Rapidithrix thailandica</name>
    <dbReference type="NCBI Taxonomy" id="413964"/>
    <lineage>
        <taxon>Bacteria</taxon>
        <taxon>Pseudomonadati</taxon>
        <taxon>Bacteroidota</taxon>
        <taxon>Cytophagia</taxon>
        <taxon>Cytophagales</taxon>
        <taxon>Flammeovirgaceae</taxon>
        <taxon>Rapidithrix</taxon>
    </lineage>
</organism>
<gene>
    <name evidence="1" type="ORF">AAG747_24665</name>
</gene>
<dbReference type="Proteomes" id="UP001403385">
    <property type="component" value="Unassembled WGS sequence"/>
</dbReference>
<comment type="caution">
    <text evidence="1">The sequence shown here is derived from an EMBL/GenBank/DDBJ whole genome shotgun (WGS) entry which is preliminary data.</text>
</comment>
<dbReference type="InterPro" id="IPR007833">
    <property type="entry name" value="Capsule_polysaccharide_synth"/>
</dbReference>
<evidence type="ECO:0008006" key="3">
    <source>
        <dbReference type="Google" id="ProtNLM"/>
    </source>
</evidence>
<dbReference type="GO" id="GO:0000271">
    <property type="term" value="P:polysaccharide biosynthetic process"/>
    <property type="evidence" value="ECO:0007669"/>
    <property type="project" value="InterPro"/>
</dbReference>
<dbReference type="AlphaFoldDB" id="A0AAW9SB47"/>
<dbReference type="GO" id="GO:0015774">
    <property type="term" value="P:polysaccharide transport"/>
    <property type="evidence" value="ECO:0007669"/>
    <property type="project" value="InterPro"/>
</dbReference>
<accession>A0AAW9SB47</accession>
<reference evidence="1 2" key="1">
    <citation type="submission" date="2024-04" db="EMBL/GenBank/DDBJ databases">
        <title>Novel genus in family Flammeovirgaceae.</title>
        <authorList>
            <person name="Nguyen T.H."/>
            <person name="Vuong T.Q."/>
            <person name="Le H."/>
            <person name="Kim S.-G."/>
        </authorList>
    </citation>
    <scope>NUCLEOTIDE SEQUENCE [LARGE SCALE GENOMIC DNA]</scope>
    <source>
        <strain evidence="1 2">JCM 23209</strain>
    </source>
</reference>
<protein>
    <recommendedName>
        <fullName evidence="3">Capsule polysaccharide biosynthesis protein</fullName>
    </recommendedName>
</protein>
<keyword evidence="2" id="KW-1185">Reference proteome</keyword>
<dbReference type="EMBL" id="JBDKWZ010000020">
    <property type="protein sequence ID" value="MEN7551138.1"/>
    <property type="molecule type" value="Genomic_DNA"/>
</dbReference>